<reference evidence="2" key="1">
    <citation type="journal article" date="2012" name="Nature">
        <title>A physical, genetic and functional sequence assembly of the barley genome.</title>
        <authorList>
            <consortium name="The International Barley Genome Sequencing Consortium"/>
            <person name="Mayer K.F."/>
            <person name="Waugh R."/>
            <person name="Brown J.W."/>
            <person name="Schulman A."/>
            <person name="Langridge P."/>
            <person name="Platzer M."/>
            <person name="Fincher G.B."/>
            <person name="Muehlbauer G.J."/>
            <person name="Sato K."/>
            <person name="Close T.J."/>
            <person name="Wise R.P."/>
            <person name="Stein N."/>
        </authorList>
    </citation>
    <scope>NUCLEOTIDE SEQUENCE [LARGE SCALE GENOMIC DNA]</scope>
    <source>
        <strain evidence="2">cv. Morex</strain>
    </source>
</reference>
<sequence>MDRFWGGLNRDIQELLIHEKCYPMDCLFRLACKAELEIKQRVTHRENELKVHIPRVDAIVPSTARLTMTSTSIVVTTTSLSPCGTLPPRVATSPELIITCNYKGTDLPPPHEYDECLVNLNAPCDEPPITLITPPILKNYVDDFTLPCDQTTTISTILSAPIELTIVEKEPCEQGNKSNLDQICLKIIVPMFNHFDMTSNLGHDSMSNDLLHVCLFKHVVACKFETMKVHLPMLVWFNDEHCQYFDMNKDFTHMCKLSCNIFMLSTSCDNILALCFITYESYSCIHVSYVQKPGEVKMDDIYIYNMYTLSLLLVKFQIKQR</sequence>
<accession>A0A8I6WZ48</accession>
<dbReference type="AlphaFoldDB" id="A0A8I6WZ48"/>
<reference evidence="1" key="2">
    <citation type="submission" date="2020-10" db="EMBL/GenBank/DDBJ databases">
        <authorList>
            <person name="Scholz U."/>
            <person name="Mascher M."/>
            <person name="Fiebig A."/>
        </authorList>
    </citation>
    <scope>NUCLEOTIDE SEQUENCE [LARGE SCALE GENOMIC DNA]</scope>
    <source>
        <strain evidence="1">cv. Morex</strain>
    </source>
</reference>
<dbReference type="SMR" id="A0A8I6WZ48"/>
<proteinExistence type="predicted"/>
<dbReference type="Gramene" id="HORVU.MOREX.r3.4HG0345850.1">
    <property type="protein sequence ID" value="HORVU.MOREX.r3.4HG0345850.1.CDS1"/>
    <property type="gene ID" value="HORVU.MOREX.r3.4HG0345850"/>
</dbReference>
<reference evidence="1" key="3">
    <citation type="submission" date="2022-01" db="UniProtKB">
        <authorList>
            <consortium name="EnsemblPlants"/>
        </authorList>
    </citation>
    <scope>IDENTIFICATION</scope>
    <source>
        <strain evidence="1">subsp. vulgare</strain>
    </source>
</reference>
<organism evidence="1 2">
    <name type="scientific">Hordeum vulgare subsp. vulgare</name>
    <name type="common">Domesticated barley</name>
    <dbReference type="NCBI Taxonomy" id="112509"/>
    <lineage>
        <taxon>Eukaryota</taxon>
        <taxon>Viridiplantae</taxon>
        <taxon>Streptophyta</taxon>
        <taxon>Embryophyta</taxon>
        <taxon>Tracheophyta</taxon>
        <taxon>Spermatophyta</taxon>
        <taxon>Magnoliopsida</taxon>
        <taxon>Liliopsida</taxon>
        <taxon>Poales</taxon>
        <taxon>Poaceae</taxon>
        <taxon>BOP clade</taxon>
        <taxon>Pooideae</taxon>
        <taxon>Triticodae</taxon>
        <taxon>Triticeae</taxon>
        <taxon>Hordeinae</taxon>
        <taxon>Hordeum</taxon>
    </lineage>
</organism>
<evidence type="ECO:0000313" key="1">
    <source>
        <dbReference type="EnsemblPlants" id="HORVU.MOREX.r3.4HG0345850.1.CDS1"/>
    </source>
</evidence>
<dbReference type="EnsemblPlants" id="HORVU.MOREX.r3.4HG0345850.1">
    <property type="protein sequence ID" value="HORVU.MOREX.r3.4HG0345850.1.CDS1"/>
    <property type="gene ID" value="HORVU.MOREX.r3.4HG0345850"/>
</dbReference>
<dbReference type="Proteomes" id="UP000011116">
    <property type="component" value="Chromosome 4H"/>
</dbReference>
<name>A0A8I6WZ48_HORVV</name>
<evidence type="ECO:0000313" key="2">
    <source>
        <dbReference type="Proteomes" id="UP000011116"/>
    </source>
</evidence>
<keyword evidence="2" id="KW-1185">Reference proteome</keyword>
<protein>
    <submittedName>
        <fullName evidence="1">Uncharacterized protein</fullName>
    </submittedName>
</protein>